<dbReference type="InterPro" id="IPR058923">
    <property type="entry name" value="RCC1-like_dom"/>
</dbReference>
<organism evidence="5 6">
    <name type="scientific">Blepharisma stoltei</name>
    <dbReference type="NCBI Taxonomy" id="1481888"/>
    <lineage>
        <taxon>Eukaryota</taxon>
        <taxon>Sar</taxon>
        <taxon>Alveolata</taxon>
        <taxon>Ciliophora</taxon>
        <taxon>Postciliodesmatophora</taxon>
        <taxon>Heterotrichea</taxon>
        <taxon>Heterotrichida</taxon>
        <taxon>Blepharismidae</taxon>
        <taxon>Blepharisma</taxon>
    </lineage>
</organism>
<gene>
    <name evidence="5" type="ORF">BSTOLATCC_MIC16833</name>
</gene>
<feature type="domain" description="RCC1-like" evidence="4">
    <location>
        <begin position="121"/>
        <end position="411"/>
    </location>
</feature>
<dbReference type="Proteomes" id="UP001162131">
    <property type="component" value="Unassembled WGS sequence"/>
</dbReference>
<feature type="repeat" description="RCC1" evidence="2">
    <location>
        <begin position="358"/>
        <end position="414"/>
    </location>
</feature>
<sequence>MKFLSALFKPGLLFAGSFFCSNQTHSDPSYSVFSWGQNTSGQLGLGSDTSRALPTLIEELENQNIKSIHSSGQSNSSVALDVNGHAFTWGSGLDGVLGHSETDANVLIPTPLIQLYDAKLVKVACGRGHMAGLTHDGKLYTWGLDDNGQCGHEENLEQVKNPKAFKPQIFKGGKPPKQVKGELESKKVVDIGCGGHFTAVVTEDGEVYTWGQGRDYALGHGDRTPLKHPKKVQGLEGKKIVKLACGRNFCIVLDNEGKLYSWGNNEYGQLGLSQTDRFRATPQQIKVLSNVVEIATGDFHVMALTDKGTVFSWGAGSDGQLCHGNTSNQSTPRLIQGIPLISRLFCGGGHSAFITQDFRLLMVGRGRDGQLGRQGNVESVASYRTATVPVEYFTNYRVLQVSCGADHSLALGFKTQ</sequence>
<feature type="repeat" description="RCC1" evidence="2">
    <location>
        <begin position="84"/>
        <end position="136"/>
    </location>
</feature>
<dbReference type="PROSITE" id="PS50012">
    <property type="entry name" value="RCC1_3"/>
    <property type="match status" value="7"/>
</dbReference>
<dbReference type="PANTHER" id="PTHR22870:SF408">
    <property type="entry name" value="OS09G0560450 PROTEIN"/>
    <property type="match status" value="1"/>
</dbReference>
<dbReference type="InterPro" id="IPR051210">
    <property type="entry name" value="Ub_ligase/GEF_domain"/>
</dbReference>
<feature type="signal peptide" evidence="3">
    <location>
        <begin position="1"/>
        <end position="26"/>
    </location>
</feature>
<name>A0AAU9IMC8_9CILI</name>
<feature type="repeat" description="RCC1" evidence="2">
    <location>
        <begin position="257"/>
        <end position="307"/>
    </location>
</feature>
<dbReference type="PROSITE" id="PS00626">
    <property type="entry name" value="RCC1_2"/>
    <property type="match status" value="1"/>
</dbReference>
<keyword evidence="6" id="KW-1185">Reference proteome</keyword>
<evidence type="ECO:0000259" key="4">
    <source>
        <dbReference type="Pfam" id="PF25390"/>
    </source>
</evidence>
<evidence type="ECO:0000256" key="3">
    <source>
        <dbReference type="SAM" id="SignalP"/>
    </source>
</evidence>
<feature type="chain" id="PRO_5043526944" description="RCC1-like domain-containing protein" evidence="3">
    <location>
        <begin position="27"/>
        <end position="416"/>
    </location>
</feature>
<comment type="caution">
    <text evidence="5">The sequence shown here is derived from an EMBL/GenBank/DDBJ whole genome shotgun (WGS) entry which is preliminary data.</text>
</comment>
<dbReference type="Pfam" id="PF00415">
    <property type="entry name" value="RCC1"/>
    <property type="match status" value="1"/>
</dbReference>
<evidence type="ECO:0000256" key="1">
    <source>
        <dbReference type="ARBA" id="ARBA00022737"/>
    </source>
</evidence>
<dbReference type="Gene3D" id="2.130.10.30">
    <property type="entry name" value="Regulator of chromosome condensation 1/beta-lactamase-inhibitor protein II"/>
    <property type="match status" value="3"/>
</dbReference>
<feature type="repeat" description="RCC1" evidence="2">
    <location>
        <begin position="308"/>
        <end position="357"/>
    </location>
</feature>
<feature type="repeat" description="RCC1" evidence="2">
    <location>
        <begin position="30"/>
        <end position="81"/>
    </location>
</feature>
<dbReference type="InterPro" id="IPR009091">
    <property type="entry name" value="RCC1/BLIP-II"/>
</dbReference>
<evidence type="ECO:0000256" key="2">
    <source>
        <dbReference type="PROSITE-ProRule" id="PRU00235"/>
    </source>
</evidence>
<evidence type="ECO:0000313" key="5">
    <source>
        <dbReference type="EMBL" id="CAG9316730.1"/>
    </source>
</evidence>
<keyword evidence="3" id="KW-0732">Signal</keyword>
<dbReference type="PRINTS" id="PR00633">
    <property type="entry name" value="RCCNDNSATION"/>
</dbReference>
<accession>A0AAU9IMC8</accession>
<dbReference type="SUPFAM" id="SSF50985">
    <property type="entry name" value="RCC1/BLIP-II"/>
    <property type="match status" value="2"/>
</dbReference>
<feature type="repeat" description="RCC1" evidence="2">
    <location>
        <begin position="137"/>
        <end position="204"/>
    </location>
</feature>
<evidence type="ECO:0000313" key="6">
    <source>
        <dbReference type="Proteomes" id="UP001162131"/>
    </source>
</evidence>
<proteinExistence type="predicted"/>
<dbReference type="EMBL" id="CAJZBQ010000016">
    <property type="protein sequence ID" value="CAG9316730.1"/>
    <property type="molecule type" value="Genomic_DNA"/>
</dbReference>
<keyword evidence="1" id="KW-0677">Repeat</keyword>
<reference evidence="5" key="1">
    <citation type="submission" date="2021-09" db="EMBL/GenBank/DDBJ databases">
        <authorList>
            <consortium name="AG Swart"/>
            <person name="Singh M."/>
            <person name="Singh A."/>
            <person name="Seah K."/>
            <person name="Emmerich C."/>
        </authorList>
    </citation>
    <scope>NUCLEOTIDE SEQUENCE</scope>
    <source>
        <strain evidence="5">ATCC30299</strain>
    </source>
</reference>
<dbReference type="PANTHER" id="PTHR22870">
    <property type="entry name" value="REGULATOR OF CHROMOSOME CONDENSATION"/>
    <property type="match status" value="1"/>
</dbReference>
<dbReference type="Pfam" id="PF25390">
    <property type="entry name" value="WD40_RLD"/>
    <property type="match status" value="1"/>
</dbReference>
<feature type="repeat" description="RCC1" evidence="2">
    <location>
        <begin position="205"/>
        <end position="256"/>
    </location>
</feature>
<dbReference type="AlphaFoldDB" id="A0AAU9IMC8"/>
<protein>
    <recommendedName>
        <fullName evidence="4">RCC1-like domain-containing protein</fullName>
    </recommendedName>
</protein>
<dbReference type="InterPro" id="IPR000408">
    <property type="entry name" value="Reg_chr_condens"/>
</dbReference>